<dbReference type="InterPro" id="IPR047324">
    <property type="entry name" value="LbH_gamma_CA-like"/>
</dbReference>
<evidence type="ECO:0000313" key="1">
    <source>
        <dbReference type="EMBL" id="MCF7530372.1"/>
    </source>
</evidence>
<dbReference type="SUPFAM" id="SSF51161">
    <property type="entry name" value="Trimeric LpxA-like enzymes"/>
    <property type="match status" value="1"/>
</dbReference>
<name>A0AAW5AQA3_9NEIS</name>
<dbReference type="RefSeq" id="WP_237093226.1">
    <property type="nucleotide sequence ID" value="NZ_JAKKDL010000014.1"/>
</dbReference>
<protein>
    <submittedName>
        <fullName evidence="1">Gamma carbonic anhydrase family protein</fullName>
    </submittedName>
</protein>
<evidence type="ECO:0000313" key="2">
    <source>
        <dbReference type="Proteomes" id="UP001201397"/>
    </source>
</evidence>
<accession>A0AAW5AQA3</accession>
<dbReference type="PANTHER" id="PTHR13061:SF56">
    <property type="entry name" value="PROTEIN YRDA"/>
    <property type="match status" value="1"/>
</dbReference>
<proteinExistence type="predicted"/>
<dbReference type="PANTHER" id="PTHR13061">
    <property type="entry name" value="DYNACTIN SUBUNIT P25"/>
    <property type="match status" value="1"/>
</dbReference>
<comment type="caution">
    <text evidence="1">The sequence shown here is derived from an EMBL/GenBank/DDBJ whole genome shotgun (WGS) entry which is preliminary data.</text>
</comment>
<sequence length="178" mass="18746">MNIRSFRNHTPQVGQDVFIDSSAVVIGDTVLGDQVSVWPCVVIRGDINGIRIGKRTNIQDGSVLHVSGPTNDNPQHGMLIIGEDVTIGHNATVHACTLGDRVLIGMGSVVLDGAEIGSDTVIGAGSVVPPRKKLEGGWLYMGSPVKAVRALSPEERAALLTSAERYVALAGEFLAENP</sequence>
<dbReference type="CDD" id="cd04645">
    <property type="entry name" value="LbH_gamma_CA_like"/>
    <property type="match status" value="1"/>
</dbReference>
<dbReference type="InterPro" id="IPR001451">
    <property type="entry name" value="Hexapep"/>
</dbReference>
<organism evidence="1 2">
    <name type="scientific">Neisseria lisongii</name>
    <dbReference type="NCBI Taxonomy" id="2912188"/>
    <lineage>
        <taxon>Bacteria</taxon>
        <taxon>Pseudomonadati</taxon>
        <taxon>Pseudomonadota</taxon>
        <taxon>Betaproteobacteria</taxon>
        <taxon>Neisseriales</taxon>
        <taxon>Neisseriaceae</taxon>
        <taxon>Neisseria</taxon>
    </lineage>
</organism>
<dbReference type="EMBL" id="JAKKDL010000014">
    <property type="protein sequence ID" value="MCF7530372.1"/>
    <property type="molecule type" value="Genomic_DNA"/>
</dbReference>
<dbReference type="InterPro" id="IPR050484">
    <property type="entry name" value="Transf_Hexapept/Carb_Anhydrase"/>
</dbReference>
<reference evidence="1" key="1">
    <citation type="submission" date="2022-01" db="EMBL/GenBank/DDBJ databases">
        <title>Neisseria sp. ZJ104.</title>
        <authorList>
            <person name="Yang C."/>
        </authorList>
    </citation>
    <scope>NUCLEOTIDE SEQUENCE</scope>
    <source>
        <strain evidence="1">ZJ104</strain>
    </source>
</reference>
<dbReference type="Proteomes" id="UP001201397">
    <property type="component" value="Unassembled WGS sequence"/>
</dbReference>
<dbReference type="AlphaFoldDB" id="A0AAW5AQA3"/>
<gene>
    <name evidence="1" type="ORF">L4H06_09065</name>
</gene>
<dbReference type="InterPro" id="IPR011004">
    <property type="entry name" value="Trimer_LpxA-like_sf"/>
</dbReference>
<dbReference type="Pfam" id="PF00132">
    <property type="entry name" value="Hexapep"/>
    <property type="match status" value="2"/>
</dbReference>
<dbReference type="Gene3D" id="2.160.10.10">
    <property type="entry name" value="Hexapeptide repeat proteins"/>
    <property type="match status" value="1"/>
</dbReference>